<evidence type="ECO:0000313" key="3">
    <source>
        <dbReference type="Proteomes" id="UP000664369"/>
    </source>
</evidence>
<accession>A0ABS3QIA1</accession>
<keyword evidence="3" id="KW-1185">Reference proteome</keyword>
<proteinExistence type="predicted"/>
<keyword evidence="1" id="KW-0812">Transmembrane</keyword>
<comment type="caution">
    <text evidence="2">The sequence shown here is derived from an EMBL/GenBank/DDBJ whole genome shotgun (WGS) entry which is preliminary data.</text>
</comment>
<protein>
    <submittedName>
        <fullName evidence="2">Uncharacterized protein</fullName>
    </submittedName>
</protein>
<dbReference type="EMBL" id="JAGETZ010000009">
    <property type="protein sequence ID" value="MBO2010963.1"/>
    <property type="molecule type" value="Genomic_DNA"/>
</dbReference>
<keyword evidence="1" id="KW-0472">Membrane</keyword>
<sequence length="84" mass="9559">MLSKLLGYDYFWKPELDIQMHNTYFVFQPLLFTALLFLPIATVVTGVRALIGAFRHFGPNAVLTSLTVIWSLTLLLAVAGWLFR</sequence>
<keyword evidence="1" id="KW-1133">Transmembrane helix</keyword>
<evidence type="ECO:0000313" key="2">
    <source>
        <dbReference type="EMBL" id="MBO2010963.1"/>
    </source>
</evidence>
<dbReference type="RefSeq" id="WP_208176660.1">
    <property type="nucleotide sequence ID" value="NZ_JAGETZ010000009.1"/>
</dbReference>
<gene>
    <name evidence="2" type="ORF">J4E00_18020</name>
</gene>
<organism evidence="2 3">
    <name type="scientific">Hymenobacter negativus</name>
    <dbReference type="NCBI Taxonomy" id="2795026"/>
    <lineage>
        <taxon>Bacteria</taxon>
        <taxon>Pseudomonadati</taxon>
        <taxon>Bacteroidota</taxon>
        <taxon>Cytophagia</taxon>
        <taxon>Cytophagales</taxon>
        <taxon>Hymenobacteraceae</taxon>
        <taxon>Hymenobacter</taxon>
    </lineage>
</organism>
<dbReference type="Proteomes" id="UP000664369">
    <property type="component" value="Unassembled WGS sequence"/>
</dbReference>
<reference evidence="2 3" key="1">
    <citation type="submission" date="2021-03" db="EMBL/GenBank/DDBJ databases">
        <authorList>
            <person name="Kim M.K."/>
        </authorList>
    </citation>
    <scope>NUCLEOTIDE SEQUENCE [LARGE SCALE GENOMIC DNA]</scope>
    <source>
        <strain evidence="2 3">BT442</strain>
    </source>
</reference>
<feature type="transmembrane region" description="Helical" evidence="1">
    <location>
        <begin position="63"/>
        <end position="83"/>
    </location>
</feature>
<name>A0ABS3QIA1_9BACT</name>
<evidence type="ECO:0000256" key="1">
    <source>
        <dbReference type="SAM" id="Phobius"/>
    </source>
</evidence>
<feature type="transmembrane region" description="Helical" evidence="1">
    <location>
        <begin position="30"/>
        <end position="51"/>
    </location>
</feature>